<protein>
    <submittedName>
        <fullName evidence="1">Uncharacterized protein</fullName>
    </submittedName>
</protein>
<keyword evidence="2" id="KW-1185">Reference proteome</keyword>
<accession>A0ABD2ASG4</accession>
<evidence type="ECO:0000313" key="2">
    <source>
        <dbReference type="Proteomes" id="UP001607303"/>
    </source>
</evidence>
<dbReference type="AlphaFoldDB" id="A0ABD2ASG4"/>
<sequence length="211" mass="23648">MDIVANLVNIGTIRLNKHPADDYPLCDETNNIKLSDITEETITIHGSYILKRKRSQEGLATFLEVKVVNNERKTDYISLLNLGDGIYADEAIVTNTNGRTNIRYDAHASKTQQLFPSSTSLARIHTKDDSGNLKRATESIPDQHSVIDKTKGDPNSSFQWPTQLDSPTHKHVAYFTITSGASLDIRANNNDKLLSISEVKLERLKITKRNE</sequence>
<dbReference type="EMBL" id="JAYRBN010000114">
    <property type="protein sequence ID" value="KAL2723558.1"/>
    <property type="molecule type" value="Genomic_DNA"/>
</dbReference>
<dbReference type="Proteomes" id="UP001607303">
    <property type="component" value="Unassembled WGS sequence"/>
</dbReference>
<reference evidence="1 2" key="1">
    <citation type="journal article" date="2024" name="Ann. Entomol. Soc. Am.">
        <title>Genomic analyses of the southern and eastern yellowjacket wasps (Hymenoptera: Vespidae) reveal evolutionary signatures of social life.</title>
        <authorList>
            <person name="Catto M.A."/>
            <person name="Caine P.B."/>
            <person name="Orr S.E."/>
            <person name="Hunt B.G."/>
            <person name="Goodisman M.A.D."/>
        </authorList>
    </citation>
    <scope>NUCLEOTIDE SEQUENCE [LARGE SCALE GENOMIC DNA]</scope>
    <source>
        <strain evidence="1">232</strain>
        <tissue evidence="1">Head and thorax</tissue>
    </source>
</reference>
<comment type="caution">
    <text evidence="1">The sequence shown here is derived from an EMBL/GenBank/DDBJ whole genome shotgun (WGS) entry which is preliminary data.</text>
</comment>
<gene>
    <name evidence="1" type="ORF">V1477_019409</name>
</gene>
<name>A0ABD2ASG4_VESMC</name>
<proteinExistence type="predicted"/>
<organism evidence="1 2">
    <name type="scientific">Vespula maculifrons</name>
    <name type="common">Eastern yellow jacket</name>
    <name type="synonym">Wasp</name>
    <dbReference type="NCBI Taxonomy" id="7453"/>
    <lineage>
        <taxon>Eukaryota</taxon>
        <taxon>Metazoa</taxon>
        <taxon>Ecdysozoa</taxon>
        <taxon>Arthropoda</taxon>
        <taxon>Hexapoda</taxon>
        <taxon>Insecta</taxon>
        <taxon>Pterygota</taxon>
        <taxon>Neoptera</taxon>
        <taxon>Endopterygota</taxon>
        <taxon>Hymenoptera</taxon>
        <taxon>Apocrita</taxon>
        <taxon>Aculeata</taxon>
        <taxon>Vespoidea</taxon>
        <taxon>Vespidae</taxon>
        <taxon>Vespinae</taxon>
        <taxon>Vespula</taxon>
    </lineage>
</organism>
<evidence type="ECO:0000313" key="1">
    <source>
        <dbReference type="EMBL" id="KAL2723558.1"/>
    </source>
</evidence>